<dbReference type="OMA" id="QYTHEEI"/>
<evidence type="ECO:0000313" key="4">
    <source>
        <dbReference type="Proteomes" id="UP000014680"/>
    </source>
</evidence>
<evidence type="ECO:0000313" key="3">
    <source>
        <dbReference type="EMBL" id="ELP87217.1"/>
    </source>
</evidence>
<keyword evidence="4" id="KW-1185">Reference proteome</keyword>
<reference evidence="3 4" key="1">
    <citation type="submission" date="2012-10" db="EMBL/GenBank/DDBJ databases">
        <authorList>
            <person name="Zafar N."/>
            <person name="Inman J."/>
            <person name="Hall N."/>
            <person name="Lorenzi H."/>
            <person name="Caler E."/>
        </authorList>
    </citation>
    <scope>NUCLEOTIDE SEQUENCE [LARGE SCALE GENOMIC DNA]</scope>
    <source>
        <strain evidence="3 4">IP1</strain>
    </source>
</reference>
<accession>A0A0A1U001</accession>
<proteinExistence type="inferred from homology"/>
<protein>
    <recommendedName>
        <fullName evidence="2">UDENN domain-containing protein</fullName>
    </recommendedName>
</protein>
<gene>
    <name evidence="3" type="ORF">EIN_093740</name>
</gene>
<feature type="domain" description="UDENN" evidence="2">
    <location>
        <begin position="1"/>
        <end position="356"/>
    </location>
</feature>
<dbReference type="GO" id="GO:0055037">
    <property type="term" value="C:recycling endosome"/>
    <property type="evidence" value="ECO:0007669"/>
    <property type="project" value="TreeGrafter"/>
</dbReference>
<dbReference type="VEuPathDB" id="AmoebaDB:EIN_093740"/>
<dbReference type="EMBL" id="KB206860">
    <property type="protein sequence ID" value="ELP87217.1"/>
    <property type="molecule type" value="Genomic_DNA"/>
</dbReference>
<dbReference type="InterPro" id="IPR024224">
    <property type="entry name" value="DENND6"/>
</dbReference>
<dbReference type="RefSeq" id="XP_004253988.1">
    <property type="nucleotide sequence ID" value="XM_004253940.1"/>
</dbReference>
<evidence type="ECO:0000256" key="1">
    <source>
        <dbReference type="ARBA" id="ARBA00007159"/>
    </source>
</evidence>
<dbReference type="PANTHER" id="PTHR13677:SF0">
    <property type="entry name" value="LD41638P"/>
    <property type="match status" value="1"/>
</dbReference>
<dbReference type="PROSITE" id="PS50211">
    <property type="entry name" value="DENN"/>
    <property type="match status" value="1"/>
</dbReference>
<dbReference type="Proteomes" id="UP000014680">
    <property type="component" value="Unassembled WGS sequence"/>
</dbReference>
<dbReference type="PANTHER" id="PTHR13677">
    <property type="entry name" value="LD41638P"/>
    <property type="match status" value="1"/>
</dbReference>
<evidence type="ECO:0000259" key="2">
    <source>
        <dbReference type="PROSITE" id="PS50211"/>
    </source>
</evidence>
<dbReference type="KEGG" id="eiv:EIN_093740"/>
<sequence length="389" mass="45094">MPDTVNPAKPIFEPKSSIYSFRFPLTRNYIFCHVLFVQIPHTDKRKSIQKSLILLTKNKETKPYQSILHNVKSTFLAEDMDNQILVTTLYLKFSSFPKYQRDGNFSLKFYSKRFDLAVTSWNTFPSFLRKHLSSLRSLWASLLMGESIVMYSEDVTEVTEAVEYLSSIISPLEYCGEIRPYVTMNDDIIKKDKAILVGTTNQMVKDVIKKNAKKVNTLDINGGECIHHIVDNRFLKVIQMNDLTAGVEVMKEFSRNMIEFLTIFDGFFLKKAPKMKSLEDQWNSIEYNEEEVWRYIKGLKFPSGKEMVYKEFIKTSSFAKYATDKMEKFEAAGVDNLTQLFNGFDMKQYTNEQIAKISINLFSLSKSPILYVEENAKKLMDTIVEAKSN</sequence>
<dbReference type="InterPro" id="IPR037516">
    <property type="entry name" value="Tripartite_DENN"/>
</dbReference>
<name>A0A0A1U001_ENTIV</name>
<dbReference type="GeneID" id="14886517"/>
<dbReference type="GO" id="GO:0005085">
    <property type="term" value="F:guanyl-nucleotide exchange factor activity"/>
    <property type="evidence" value="ECO:0007669"/>
    <property type="project" value="InterPro"/>
</dbReference>
<organism evidence="3 4">
    <name type="scientific">Entamoeba invadens IP1</name>
    <dbReference type="NCBI Taxonomy" id="370355"/>
    <lineage>
        <taxon>Eukaryota</taxon>
        <taxon>Amoebozoa</taxon>
        <taxon>Evosea</taxon>
        <taxon>Archamoebae</taxon>
        <taxon>Mastigamoebida</taxon>
        <taxon>Entamoebidae</taxon>
        <taxon>Entamoeba</taxon>
    </lineage>
</organism>
<dbReference type="Gene3D" id="3.40.50.11500">
    <property type="match status" value="1"/>
</dbReference>
<dbReference type="InterPro" id="IPR043153">
    <property type="entry name" value="DENN_C"/>
</dbReference>
<dbReference type="OrthoDB" id="417513at2759"/>
<dbReference type="AlphaFoldDB" id="A0A0A1U001"/>
<comment type="similarity">
    <text evidence="1">Belongs to the DENND6 family.</text>
</comment>